<dbReference type="Pfam" id="PF07209">
    <property type="entry name" value="DUF1415"/>
    <property type="match status" value="1"/>
</dbReference>
<gene>
    <name evidence="2" type="ORF">FRACYDRAFT_267411</name>
</gene>
<keyword evidence="3" id="KW-1185">Reference proteome</keyword>
<dbReference type="AlphaFoldDB" id="A0A1E7FXK9"/>
<evidence type="ECO:0000256" key="1">
    <source>
        <dbReference type="SAM" id="MobiDB-lite"/>
    </source>
</evidence>
<dbReference type="InParanoid" id="A0A1E7FXK9"/>
<feature type="region of interest" description="Disordered" evidence="1">
    <location>
        <begin position="111"/>
        <end position="131"/>
    </location>
</feature>
<reference evidence="2 3" key="1">
    <citation type="submission" date="2016-09" db="EMBL/GenBank/DDBJ databases">
        <title>Extensive genetic diversity and differential bi-allelic expression allows diatom success in the polar Southern Ocean.</title>
        <authorList>
            <consortium name="DOE Joint Genome Institute"/>
            <person name="Mock T."/>
            <person name="Otillar R.P."/>
            <person name="Strauss J."/>
            <person name="Dupont C."/>
            <person name="Frickenhaus S."/>
            <person name="Maumus F."/>
            <person name="Mcmullan M."/>
            <person name="Sanges R."/>
            <person name="Schmutz J."/>
            <person name="Toseland A."/>
            <person name="Valas R."/>
            <person name="Veluchamy A."/>
            <person name="Ward B.J."/>
            <person name="Allen A."/>
            <person name="Barry K."/>
            <person name="Falciatore A."/>
            <person name="Ferrante M."/>
            <person name="Fortunato A.E."/>
            <person name="Gloeckner G."/>
            <person name="Gruber A."/>
            <person name="Hipkin R."/>
            <person name="Janech M."/>
            <person name="Kroth P."/>
            <person name="Leese F."/>
            <person name="Lindquist E."/>
            <person name="Lyon B.R."/>
            <person name="Martin J."/>
            <person name="Mayer C."/>
            <person name="Parker M."/>
            <person name="Quesneville H."/>
            <person name="Raymond J."/>
            <person name="Uhlig C."/>
            <person name="Valentin K.U."/>
            <person name="Worden A.Z."/>
            <person name="Armbrust E.V."/>
            <person name="Bowler C."/>
            <person name="Green B."/>
            <person name="Moulton V."/>
            <person name="Van Oosterhout C."/>
            <person name="Grigoriev I."/>
        </authorList>
    </citation>
    <scope>NUCLEOTIDE SEQUENCE [LARGE SCALE GENOMIC DNA]</scope>
    <source>
        <strain evidence="2 3">CCMP1102</strain>
    </source>
</reference>
<name>A0A1E7FXK9_9STRA</name>
<dbReference type="InterPro" id="IPR009858">
    <property type="entry name" value="DUF1415"/>
</dbReference>
<dbReference type="Proteomes" id="UP000095751">
    <property type="component" value="Unassembled WGS sequence"/>
</dbReference>
<dbReference type="OrthoDB" id="187753at2759"/>
<dbReference type="KEGG" id="fcy:FRACYDRAFT_267411"/>
<organism evidence="2 3">
    <name type="scientific">Fragilariopsis cylindrus CCMP1102</name>
    <dbReference type="NCBI Taxonomy" id="635003"/>
    <lineage>
        <taxon>Eukaryota</taxon>
        <taxon>Sar</taxon>
        <taxon>Stramenopiles</taxon>
        <taxon>Ochrophyta</taxon>
        <taxon>Bacillariophyta</taxon>
        <taxon>Bacillariophyceae</taxon>
        <taxon>Bacillariophycidae</taxon>
        <taxon>Bacillariales</taxon>
        <taxon>Bacillariaceae</taxon>
        <taxon>Fragilariopsis</taxon>
    </lineage>
</organism>
<sequence>MMMTTSILLRTSTTTQIQLRNSMMFSFNSNYINHNQYGDRWNYRRRYQRRHQYLTSSLPEEQERQVDEVSYENNINEETNGTILLSTPIDDNKSSTSCPFSKTFPKFRIDLTTTTKNKKNRKKQQQRQQQKQWDFLPPIVVSNAVAVIEAANALELPTLSIPWKRSRQLNQLERKYVDDDIMFIVEPDIDGVTAFAFLWKVAARLMGLLHNNNEGDDRASSYDAIVVLPDSSMELVQNFCEIVNWMTTTMMTEVILLAQLVEEKGVEEIPTVRLEMRLRPQPQRQNEIVSNSIINDDNEHEHEQIIINERTRLWVKRVLVEQGICPFTQSDRMSGQGLADLGVKVGSIAYHASFRTHPIGLFADTWDAIDQMIKAGPEGRKGVSSILLAAPAFDDDFGVWSGPIFAMLEAGVLAAGAESEVGVVCFHPKYATPDGSSWPGFGQMHSVPRLEKWYRESSSSSSTLSLSSSSSSVTDIALTTEQIAAGGAWQRRTPHATINVLRADQLEVAETRRKSGNLYTENINKLVGIDGIGNKKLAEDLERERQLCVVKKKK</sequence>
<accession>A0A1E7FXK9</accession>
<protein>
    <submittedName>
        <fullName evidence="2">Uncharacterized protein</fullName>
    </submittedName>
</protein>
<dbReference type="EMBL" id="KV784353">
    <property type="protein sequence ID" value="OEU22877.1"/>
    <property type="molecule type" value="Genomic_DNA"/>
</dbReference>
<proteinExistence type="predicted"/>
<feature type="compositionally biased region" description="Basic residues" evidence="1">
    <location>
        <begin position="116"/>
        <end position="125"/>
    </location>
</feature>
<evidence type="ECO:0000313" key="3">
    <source>
        <dbReference type="Proteomes" id="UP000095751"/>
    </source>
</evidence>
<evidence type="ECO:0000313" key="2">
    <source>
        <dbReference type="EMBL" id="OEU22877.1"/>
    </source>
</evidence>